<dbReference type="FunFam" id="3.90.70.10:FF:000031">
    <property type="entry name" value="Cathepsin B"/>
    <property type="match status" value="1"/>
</dbReference>
<dbReference type="Gene3D" id="3.90.70.10">
    <property type="entry name" value="Cysteine proteinases"/>
    <property type="match status" value="1"/>
</dbReference>
<evidence type="ECO:0000256" key="7">
    <source>
        <dbReference type="ARBA" id="ARBA00023157"/>
    </source>
</evidence>
<evidence type="ECO:0000256" key="5">
    <source>
        <dbReference type="ARBA" id="ARBA00022807"/>
    </source>
</evidence>
<organism evidence="12 13">
    <name type="scientific">Cichlidogyrus casuarinus</name>
    <dbReference type="NCBI Taxonomy" id="1844966"/>
    <lineage>
        <taxon>Eukaryota</taxon>
        <taxon>Metazoa</taxon>
        <taxon>Spiralia</taxon>
        <taxon>Lophotrochozoa</taxon>
        <taxon>Platyhelminthes</taxon>
        <taxon>Monogenea</taxon>
        <taxon>Monopisthocotylea</taxon>
        <taxon>Dactylogyridea</taxon>
        <taxon>Ancyrocephalidae</taxon>
        <taxon>Cichlidogyrus</taxon>
    </lineage>
</organism>
<dbReference type="PROSITE" id="PS00640">
    <property type="entry name" value="THIOL_PROTEASE_ASN"/>
    <property type="match status" value="1"/>
</dbReference>
<protein>
    <recommendedName>
        <fullName evidence="9">Cathepsin B-like cysteine proteinase</fullName>
    </recommendedName>
</protein>
<feature type="signal peptide" evidence="10">
    <location>
        <begin position="1"/>
        <end position="22"/>
    </location>
</feature>
<feature type="chain" id="PRO_5044815671" description="Cathepsin B-like cysteine proteinase" evidence="10">
    <location>
        <begin position="23"/>
        <end position="329"/>
    </location>
</feature>
<accession>A0ABD2PRM9</accession>
<keyword evidence="5" id="KW-0788">Thiol protease</keyword>
<sequence>MVRLILASFVVLVTVCIVLVNSMDLDAMADLQKTSWTASAYSRFDNVENRKKLLGVKRKSKPAHGNFPLKLRSTKDLVLPKQFDARKNWPECKSIGHIGDQSLCGSCWAYSSANSMSDRICIHTGKTDVNVSVADLLSCCTECGDGCDGGDPMEAFLYWQKNGIVTGGDYGSEQGCKPYLLPPCEHHTNGSRISCDAFDSPTPQCTSTCRIGYDKHYHEDMTYSTETYVILYSELGIMRDLYLNGPLVLSLDVYEDFMIYQGGIYKHVAGNYLGGHAVRLIGWGEEKGDKYWLIANSWNTNWGENGLVRIRRGTNECKIEEFVVAGIPK</sequence>
<keyword evidence="3 10" id="KW-0732">Signal</keyword>
<dbReference type="PANTHER" id="PTHR12411">
    <property type="entry name" value="CYSTEINE PROTEASE FAMILY C1-RELATED"/>
    <property type="match status" value="1"/>
</dbReference>
<evidence type="ECO:0000259" key="11">
    <source>
        <dbReference type="SMART" id="SM00645"/>
    </source>
</evidence>
<dbReference type="SMART" id="SM00645">
    <property type="entry name" value="Pept_C1"/>
    <property type="match status" value="1"/>
</dbReference>
<dbReference type="AlphaFoldDB" id="A0ABD2PRM9"/>
<dbReference type="CDD" id="cd02620">
    <property type="entry name" value="Peptidase_C1A_CathepsinB"/>
    <property type="match status" value="1"/>
</dbReference>
<evidence type="ECO:0000256" key="6">
    <source>
        <dbReference type="ARBA" id="ARBA00023145"/>
    </source>
</evidence>
<feature type="domain" description="Peptidase C1A papain C-terminal" evidence="11">
    <location>
        <begin position="79"/>
        <end position="327"/>
    </location>
</feature>
<dbReference type="EMBL" id="JBJKFK010003205">
    <property type="protein sequence ID" value="KAL3310141.1"/>
    <property type="molecule type" value="Genomic_DNA"/>
</dbReference>
<dbReference type="Proteomes" id="UP001626550">
    <property type="component" value="Unassembled WGS sequence"/>
</dbReference>
<evidence type="ECO:0000256" key="4">
    <source>
        <dbReference type="ARBA" id="ARBA00022801"/>
    </source>
</evidence>
<dbReference type="PRINTS" id="PR00705">
    <property type="entry name" value="PAPAIN"/>
</dbReference>
<keyword evidence="6" id="KW-0865">Zymogen</keyword>
<evidence type="ECO:0000256" key="3">
    <source>
        <dbReference type="ARBA" id="ARBA00022729"/>
    </source>
</evidence>
<dbReference type="SUPFAM" id="SSF54001">
    <property type="entry name" value="Cysteine proteinases"/>
    <property type="match status" value="1"/>
</dbReference>
<dbReference type="Pfam" id="PF00112">
    <property type="entry name" value="Peptidase_C1"/>
    <property type="match status" value="1"/>
</dbReference>
<dbReference type="InterPro" id="IPR025660">
    <property type="entry name" value="Pept_his_AS"/>
</dbReference>
<dbReference type="InterPro" id="IPR038765">
    <property type="entry name" value="Papain-like_cys_pep_sf"/>
</dbReference>
<dbReference type="PROSITE" id="PS00639">
    <property type="entry name" value="THIOL_PROTEASE_HIS"/>
    <property type="match status" value="1"/>
</dbReference>
<evidence type="ECO:0000256" key="2">
    <source>
        <dbReference type="ARBA" id="ARBA00022670"/>
    </source>
</evidence>
<comment type="similarity">
    <text evidence="1">Belongs to the peptidase C1 family.</text>
</comment>
<evidence type="ECO:0000256" key="9">
    <source>
        <dbReference type="ARBA" id="ARBA00073107"/>
    </source>
</evidence>
<evidence type="ECO:0000313" key="13">
    <source>
        <dbReference type="Proteomes" id="UP001626550"/>
    </source>
</evidence>
<dbReference type="GO" id="GO:0008234">
    <property type="term" value="F:cysteine-type peptidase activity"/>
    <property type="evidence" value="ECO:0007669"/>
    <property type="project" value="UniProtKB-KW"/>
</dbReference>
<name>A0ABD2PRM9_9PLAT</name>
<comment type="function">
    <text evidence="8">Thiol protease. Has a role as a digestive enzyme.</text>
</comment>
<keyword evidence="4" id="KW-0378">Hydrolase</keyword>
<keyword evidence="7" id="KW-1015">Disulfide bond</keyword>
<gene>
    <name evidence="12" type="ORF">Ciccas_011297</name>
</gene>
<dbReference type="GO" id="GO:0006508">
    <property type="term" value="P:proteolysis"/>
    <property type="evidence" value="ECO:0007669"/>
    <property type="project" value="UniProtKB-KW"/>
</dbReference>
<keyword evidence="2" id="KW-0645">Protease</keyword>
<evidence type="ECO:0000256" key="1">
    <source>
        <dbReference type="ARBA" id="ARBA00008455"/>
    </source>
</evidence>
<proteinExistence type="inferred from homology"/>
<reference evidence="12 13" key="1">
    <citation type="submission" date="2024-11" db="EMBL/GenBank/DDBJ databases">
        <title>Adaptive evolution of stress response genes in parasites aligns with host niche diversity.</title>
        <authorList>
            <person name="Hahn C."/>
            <person name="Resl P."/>
        </authorList>
    </citation>
    <scope>NUCLEOTIDE SEQUENCE [LARGE SCALE GENOMIC DNA]</scope>
    <source>
        <strain evidence="12">EGGRZ-B1_66</strain>
        <tissue evidence="12">Body</tissue>
    </source>
</reference>
<dbReference type="InterPro" id="IPR013128">
    <property type="entry name" value="Peptidase_C1A"/>
</dbReference>
<evidence type="ECO:0000256" key="8">
    <source>
        <dbReference type="ARBA" id="ARBA00055576"/>
    </source>
</evidence>
<evidence type="ECO:0000313" key="12">
    <source>
        <dbReference type="EMBL" id="KAL3310141.1"/>
    </source>
</evidence>
<dbReference type="PROSITE" id="PS00139">
    <property type="entry name" value="THIOL_PROTEASE_CYS"/>
    <property type="match status" value="1"/>
</dbReference>
<comment type="caution">
    <text evidence="12">The sequence shown here is derived from an EMBL/GenBank/DDBJ whole genome shotgun (WGS) entry which is preliminary data.</text>
</comment>
<dbReference type="InterPro" id="IPR000668">
    <property type="entry name" value="Peptidase_C1A_C"/>
</dbReference>
<dbReference type="InterPro" id="IPR025661">
    <property type="entry name" value="Pept_asp_AS"/>
</dbReference>
<keyword evidence="13" id="KW-1185">Reference proteome</keyword>
<evidence type="ECO:0000256" key="10">
    <source>
        <dbReference type="SAM" id="SignalP"/>
    </source>
</evidence>
<dbReference type="InterPro" id="IPR000169">
    <property type="entry name" value="Pept_cys_AS"/>
</dbReference>